<proteinExistence type="predicted"/>
<feature type="region of interest" description="Disordered" evidence="1">
    <location>
        <begin position="1"/>
        <end position="23"/>
    </location>
</feature>
<dbReference type="AlphaFoldDB" id="A0A381YZN3"/>
<evidence type="ECO:0000313" key="2">
    <source>
        <dbReference type="EMBL" id="SVA81927.1"/>
    </source>
</evidence>
<protein>
    <submittedName>
        <fullName evidence="2">Uncharacterized protein</fullName>
    </submittedName>
</protein>
<organism evidence="2">
    <name type="scientific">marine metagenome</name>
    <dbReference type="NCBI Taxonomy" id="408172"/>
    <lineage>
        <taxon>unclassified sequences</taxon>
        <taxon>metagenomes</taxon>
        <taxon>ecological metagenomes</taxon>
    </lineage>
</organism>
<reference evidence="2" key="1">
    <citation type="submission" date="2018-05" db="EMBL/GenBank/DDBJ databases">
        <authorList>
            <person name="Lanie J.A."/>
            <person name="Ng W.-L."/>
            <person name="Kazmierczak K.M."/>
            <person name="Andrzejewski T.M."/>
            <person name="Davidsen T.M."/>
            <person name="Wayne K.J."/>
            <person name="Tettelin H."/>
            <person name="Glass J.I."/>
            <person name="Rusch D."/>
            <person name="Podicherti R."/>
            <person name="Tsui H.-C.T."/>
            <person name="Winkler M.E."/>
        </authorList>
    </citation>
    <scope>NUCLEOTIDE SEQUENCE</scope>
</reference>
<evidence type="ECO:0000256" key="1">
    <source>
        <dbReference type="SAM" id="MobiDB-lite"/>
    </source>
</evidence>
<sequence length="126" mass="14448">MNVNSTDINFHLKNQRSGSKQSFSESDIQGLSFQNIRSFRHNFEKGITTMRSFLGDEQHQTMIVAMYEGTEQLLNQNVSEFAVLEYLEGLKLTAKELRQQGIYGNQFRTALMEHSASTVRELLHSS</sequence>
<accession>A0A381YZN3</accession>
<name>A0A381YZN3_9ZZZZ</name>
<dbReference type="EMBL" id="UINC01019355">
    <property type="protein sequence ID" value="SVA81927.1"/>
    <property type="molecule type" value="Genomic_DNA"/>
</dbReference>
<gene>
    <name evidence="2" type="ORF">METZ01_LOCUS134781</name>
</gene>